<dbReference type="Proteomes" id="UP000014974">
    <property type="component" value="Unassembled WGS sequence"/>
</dbReference>
<sequence>MNDLQPAASTSLYHGANLVKATPFTFLVWKSLAKDLNSFEIK</sequence>
<dbReference type="AlphaFoldDB" id="S7WH41"/>
<reference evidence="1 2" key="1">
    <citation type="journal article" date="2013" name="Genome Announc.">
        <title>Draft Genome Sequence of Cyclobacterium qasimii Strain M12-11BT, Isolated from Arctic Marine Sediment.</title>
        <authorList>
            <person name="Shivaji S."/>
            <person name="Ara S."/>
            <person name="Singh A."/>
            <person name="Kumar Pinnaka A."/>
        </authorList>
    </citation>
    <scope>NUCLEOTIDE SEQUENCE [LARGE SCALE GENOMIC DNA]</scope>
    <source>
        <strain evidence="1 2">M12-11B</strain>
    </source>
</reference>
<comment type="caution">
    <text evidence="1">The sequence shown here is derived from an EMBL/GenBank/DDBJ whole genome shotgun (WGS) entry which is preliminary data.</text>
</comment>
<dbReference type="EMBL" id="ATNM01000156">
    <property type="protein sequence ID" value="EPR66069.1"/>
    <property type="molecule type" value="Genomic_DNA"/>
</dbReference>
<gene>
    <name evidence="1" type="ORF">ADICYQ_4767</name>
</gene>
<proteinExistence type="predicted"/>
<organism evidence="1 2">
    <name type="scientific">Cyclobacterium qasimii M12-11B</name>
    <dbReference type="NCBI Taxonomy" id="641524"/>
    <lineage>
        <taxon>Bacteria</taxon>
        <taxon>Pseudomonadati</taxon>
        <taxon>Bacteroidota</taxon>
        <taxon>Cytophagia</taxon>
        <taxon>Cytophagales</taxon>
        <taxon>Cyclobacteriaceae</taxon>
        <taxon>Cyclobacterium</taxon>
    </lineage>
</organism>
<protein>
    <submittedName>
        <fullName evidence="1">Uncharacterized protein</fullName>
    </submittedName>
</protein>
<name>S7WH41_9BACT</name>
<evidence type="ECO:0000313" key="1">
    <source>
        <dbReference type="EMBL" id="EPR66069.1"/>
    </source>
</evidence>
<evidence type="ECO:0000313" key="2">
    <source>
        <dbReference type="Proteomes" id="UP000014974"/>
    </source>
</evidence>
<accession>S7WH41</accession>